<dbReference type="GeneID" id="86853070"/>
<dbReference type="AlphaFoldDB" id="A0A6N2RUH8"/>
<organism evidence="1">
    <name type="scientific">Enterocloster bolteae</name>
    <dbReference type="NCBI Taxonomy" id="208479"/>
    <lineage>
        <taxon>Bacteria</taxon>
        <taxon>Bacillati</taxon>
        <taxon>Bacillota</taxon>
        <taxon>Clostridia</taxon>
        <taxon>Lachnospirales</taxon>
        <taxon>Lachnospiraceae</taxon>
        <taxon>Enterocloster</taxon>
    </lineage>
</organism>
<gene>
    <name evidence="1" type="ORF">CBLFYP116_00891</name>
</gene>
<dbReference type="RefSeq" id="WP_002577089.1">
    <property type="nucleotide sequence ID" value="NZ_BAABZS010000001.1"/>
</dbReference>
<dbReference type="EMBL" id="CACRTF010000006">
    <property type="protein sequence ID" value="VYS84963.1"/>
    <property type="molecule type" value="Genomic_DNA"/>
</dbReference>
<reference evidence="1" key="1">
    <citation type="submission" date="2019-11" db="EMBL/GenBank/DDBJ databases">
        <authorList>
            <person name="Feng L."/>
        </authorList>
    </citation>
    <scope>NUCLEOTIDE SEQUENCE</scope>
    <source>
        <strain evidence="1">CbolteaeLFYP116</strain>
    </source>
</reference>
<evidence type="ECO:0000313" key="1">
    <source>
        <dbReference type="EMBL" id="VYS84963.1"/>
    </source>
</evidence>
<protein>
    <submittedName>
        <fullName evidence="1">Uncharacterized protein</fullName>
    </submittedName>
</protein>
<sequence length="305" mass="35261">MGERNLREQGETNGFGQLEDKVMKTAAQFFGEDLLPYIGVKGKILTVAPTEHVHLEMRRLEEDFNFIMEKGAIRHLEFESDSITEQDLRRFREYEAYIGMIYSAPVMTTVICTSNTKVQKKELINGDSVYRIEVVRLRDRNADKVFKKLRQKIHKGKRLRRRDVFPLLLTPLMSGDMEMSERIYQGMEFLQCEELQVSADERKRMQSVLYALAVKFLSRNELERIKERIGMTVLGKMLLEEGIEKGIEKGIEQGMEQGIEKGVKQGQGRVNALIVKLAEAGRMEDIVRAASDREYQDHLFSEFGL</sequence>
<proteinExistence type="predicted"/>
<name>A0A6N2RUH8_9FIRM</name>
<accession>A0A6N2RUH8</accession>